<proteinExistence type="predicted"/>
<sequence>MEMAMRLGDVVGFVQVNLFDGGFHVEVFIKDDRIEGGAITHLGAGVAAKRWFSFWYSVHPFGAR</sequence>
<dbReference type="AlphaFoldDB" id="A0A915IHW8"/>
<evidence type="ECO:0000313" key="2">
    <source>
        <dbReference type="WBParaSite" id="nRc.2.0.1.t13680-RA"/>
    </source>
</evidence>
<dbReference type="WBParaSite" id="nRc.2.0.1.t13680-RA">
    <property type="protein sequence ID" value="nRc.2.0.1.t13680-RA"/>
    <property type="gene ID" value="nRc.2.0.1.g13680"/>
</dbReference>
<reference evidence="2" key="1">
    <citation type="submission" date="2022-11" db="UniProtKB">
        <authorList>
            <consortium name="WormBaseParasite"/>
        </authorList>
    </citation>
    <scope>IDENTIFICATION</scope>
</reference>
<evidence type="ECO:0000313" key="1">
    <source>
        <dbReference type="Proteomes" id="UP000887565"/>
    </source>
</evidence>
<dbReference type="Proteomes" id="UP000887565">
    <property type="component" value="Unplaced"/>
</dbReference>
<protein>
    <submittedName>
        <fullName evidence="2">Uncharacterized protein</fullName>
    </submittedName>
</protein>
<organism evidence="1 2">
    <name type="scientific">Romanomermis culicivorax</name>
    <name type="common">Nematode worm</name>
    <dbReference type="NCBI Taxonomy" id="13658"/>
    <lineage>
        <taxon>Eukaryota</taxon>
        <taxon>Metazoa</taxon>
        <taxon>Ecdysozoa</taxon>
        <taxon>Nematoda</taxon>
        <taxon>Enoplea</taxon>
        <taxon>Dorylaimia</taxon>
        <taxon>Mermithida</taxon>
        <taxon>Mermithoidea</taxon>
        <taxon>Mermithidae</taxon>
        <taxon>Romanomermis</taxon>
    </lineage>
</organism>
<keyword evidence="1" id="KW-1185">Reference proteome</keyword>
<name>A0A915IHW8_ROMCU</name>
<accession>A0A915IHW8</accession>